<organism evidence="1 2">
    <name type="scientific">Roseateles puraquae</name>
    <dbReference type="NCBI Taxonomy" id="431059"/>
    <lineage>
        <taxon>Bacteria</taxon>
        <taxon>Pseudomonadati</taxon>
        <taxon>Pseudomonadota</taxon>
        <taxon>Betaproteobacteria</taxon>
        <taxon>Burkholderiales</taxon>
        <taxon>Sphaerotilaceae</taxon>
        <taxon>Roseateles</taxon>
    </lineage>
</organism>
<proteinExistence type="predicted"/>
<name>A0A254N267_9BURK</name>
<protein>
    <submittedName>
        <fullName evidence="1">Uncharacterized protein</fullName>
    </submittedName>
</protein>
<dbReference type="AlphaFoldDB" id="A0A254N267"/>
<dbReference type="OrthoDB" id="8908272at2"/>
<gene>
    <name evidence="1" type="ORF">CDO81_21375</name>
</gene>
<sequence>MPLQIDDSPVVLTSAQTLTGWRREFCVELLGDGQARVFLRAVEAASLKATELKRGVLFHRVGAGFQDLAGVVAAAREPLEQLARSAVRQQPTKDNLFAAVTYDRAAWDRVVDALDAWQRRPHPVPVRHA</sequence>
<reference evidence="1 2" key="1">
    <citation type="journal article" date="2007" name="Int. J. Syst. Evol. Microbiol.">
        <title>Description of Pelomonas aquatica sp. nov. and Pelomonas puraquae sp. nov., isolated from industrial and haemodialysis water.</title>
        <authorList>
            <person name="Gomila M."/>
            <person name="Bowien B."/>
            <person name="Falsen E."/>
            <person name="Moore E.R."/>
            <person name="Lalucat J."/>
        </authorList>
    </citation>
    <scope>NUCLEOTIDE SEQUENCE [LARGE SCALE GENOMIC DNA]</scope>
    <source>
        <strain evidence="1 2">CCUG 52769</strain>
    </source>
</reference>
<dbReference type="EMBL" id="NISI01000010">
    <property type="protein sequence ID" value="OWR02286.1"/>
    <property type="molecule type" value="Genomic_DNA"/>
</dbReference>
<evidence type="ECO:0000313" key="1">
    <source>
        <dbReference type="EMBL" id="OWR02286.1"/>
    </source>
</evidence>
<dbReference type="RefSeq" id="WP_088485261.1">
    <property type="nucleotide sequence ID" value="NZ_JBCNLH010000003.1"/>
</dbReference>
<dbReference type="Proteomes" id="UP000197446">
    <property type="component" value="Unassembled WGS sequence"/>
</dbReference>
<accession>A0A254N267</accession>
<comment type="caution">
    <text evidence="1">The sequence shown here is derived from an EMBL/GenBank/DDBJ whole genome shotgun (WGS) entry which is preliminary data.</text>
</comment>
<evidence type="ECO:0000313" key="2">
    <source>
        <dbReference type="Proteomes" id="UP000197446"/>
    </source>
</evidence>
<keyword evidence="2" id="KW-1185">Reference proteome</keyword>